<evidence type="ECO:0000313" key="3">
    <source>
        <dbReference type="Proteomes" id="UP000199205"/>
    </source>
</evidence>
<feature type="signal peptide" evidence="1">
    <location>
        <begin position="1"/>
        <end position="27"/>
    </location>
</feature>
<keyword evidence="1" id="KW-0732">Signal</keyword>
<name>A0A1C3WDQ2_9HYPH</name>
<dbReference type="Proteomes" id="UP000199205">
    <property type="component" value="Unassembled WGS sequence"/>
</dbReference>
<organism evidence="2 3">
    <name type="scientific">Rhizobium lusitanum</name>
    <dbReference type="NCBI Taxonomy" id="293958"/>
    <lineage>
        <taxon>Bacteria</taxon>
        <taxon>Pseudomonadati</taxon>
        <taxon>Pseudomonadota</taxon>
        <taxon>Alphaproteobacteria</taxon>
        <taxon>Hyphomicrobiales</taxon>
        <taxon>Rhizobiaceae</taxon>
        <taxon>Rhizobium/Agrobacterium group</taxon>
        <taxon>Rhizobium</taxon>
    </lineage>
</organism>
<reference evidence="2 3" key="1">
    <citation type="submission" date="2016-08" db="EMBL/GenBank/DDBJ databases">
        <authorList>
            <person name="Seilhamer J.J."/>
        </authorList>
    </citation>
    <scope>NUCLEOTIDE SEQUENCE [LARGE SCALE GENOMIC DNA]</scope>
    <source>
        <strain evidence="2 3">P1-7</strain>
    </source>
</reference>
<dbReference type="EMBL" id="FMAF01000010">
    <property type="protein sequence ID" value="SCB38150.1"/>
    <property type="molecule type" value="Genomic_DNA"/>
</dbReference>
<evidence type="ECO:0000313" key="2">
    <source>
        <dbReference type="EMBL" id="SCB38150.1"/>
    </source>
</evidence>
<dbReference type="OrthoDB" id="8382933at2"/>
<protein>
    <submittedName>
        <fullName evidence="2">Uncharacterized protein</fullName>
    </submittedName>
</protein>
<gene>
    <name evidence="2" type="ORF">GA0061101_110138</name>
</gene>
<proteinExistence type="predicted"/>
<dbReference type="RefSeq" id="WP_141694105.1">
    <property type="nucleotide sequence ID" value="NZ_FMAF01000010.1"/>
</dbReference>
<feature type="chain" id="PRO_5008685380" evidence="1">
    <location>
        <begin position="28"/>
        <end position="188"/>
    </location>
</feature>
<accession>A0A1C3WDQ2</accession>
<dbReference type="AlphaFoldDB" id="A0A1C3WDQ2"/>
<sequence>MKISVCPPMKTLLAALLAAAQPFTANAAAVWLGSASQWSIGYVSDSSQSYCTLLWDSETGKTVEFRETLKDATWIITDEAWSLPEHLATHVAIKGRSNSIEVPAAGAGGKSLRIWNLAENSNADGVHGIIRSALAGMADLQVSFQGNEPDWIIPTSRIYPMHATFTSCLQRLFANSAVKAESAATKPY</sequence>
<evidence type="ECO:0000256" key="1">
    <source>
        <dbReference type="SAM" id="SignalP"/>
    </source>
</evidence>